<dbReference type="Proteomes" id="UP000501086">
    <property type="component" value="Segment"/>
</dbReference>
<dbReference type="EMBL" id="MT024867">
    <property type="protein sequence ID" value="QIN94327.1"/>
    <property type="molecule type" value="Genomic_DNA"/>
</dbReference>
<keyword evidence="4" id="KW-1185">Reference proteome</keyword>
<dbReference type="GO" id="GO:0008270">
    <property type="term" value="F:zinc ion binding"/>
    <property type="evidence" value="ECO:0007669"/>
    <property type="project" value="InterPro"/>
</dbReference>
<dbReference type="KEGG" id="vg:80090790"/>
<dbReference type="GeneID" id="80090790"/>
<name>A0A6G8R297_9CAUD</name>
<gene>
    <name evidence="3" type="primary">23</name>
    <name evidence="3" type="ORF">SEA_BLUEFEATHER_23</name>
</gene>
<dbReference type="InterPro" id="IPR003615">
    <property type="entry name" value="HNH_nuc"/>
</dbReference>
<accession>A0A6G8R297</accession>
<organism evidence="3 4">
    <name type="scientific">Arthrobacter phage BlueFeather</name>
    <dbReference type="NCBI Taxonomy" id="2713258"/>
    <lineage>
        <taxon>Viruses</taxon>
        <taxon>Duplodnaviria</taxon>
        <taxon>Heunggongvirae</taxon>
        <taxon>Uroviricota</taxon>
        <taxon>Caudoviricetes</taxon>
        <taxon>Caudoviricetes incertae sedis</taxon>
        <taxon>Bluefeathervirus</taxon>
        <taxon>Bluefeathervirus bluefeather</taxon>
    </lineage>
</organism>
<protein>
    <submittedName>
        <fullName evidence="3">HNH endonuclease</fullName>
    </submittedName>
</protein>
<reference evidence="3 4" key="1">
    <citation type="submission" date="2020-02" db="EMBL/GenBank/DDBJ databases">
        <authorList>
            <person name="Demo S.M."/>
            <person name="Guardino K.C."/>
            <person name="Hobbs B.M."/>
            <person name="Hoh K.J."/>
            <person name="Lee E."/>
            <person name="Vuong I.K."/>
            <person name="Kapinos A."/>
            <person name="Freise A.C."/>
            <person name="Reddi K."/>
            <person name="Moberg-Parker J."/>
            <person name="Garlena R.A."/>
            <person name="Russell D.A."/>
            <person name="Pope W.H."/>
            <person name="Jacobs-Sera D."/>
            <person name="Hatfull G.F."/>
        </authorList>
    </citation>
    <scope>NUCLEOTIDE SEQUENCE [LARGE SCALE GENOMIC DNA]</scope>
</reference>
<dbReference type="RefSeq" id="YP_010761542.1">
    <property type="nucleotide sequence ID" value="NC_073598.1"/>
</dbReference>
<evidence type="ECO:0000256" key="1">
    <source>
        <dbReference type="SAM" id="MobiDB-lite"/>
    </source>
</evidence>
<dbReference type="Pfam" id="PF01844">
    <property type="entry name" value="HNH"/>
    <property type="match status" value="1"/>
</dbReference>
<dbReference type="CDD" id="cd00085">
    <property type="entry name" value="HNHc"/>
    <property type="match status" value="1"/>
</dbReference>
<evidence type="ECO:0000313" key="4">
    <source>
        <dbReference type="Proteomes" id="UP000501086"/>
    </source>
</evidence>
<dbReference type="InterPro" id="IPR002711">
    <property type="entry name" value="HNH"/>
</dbReference>
<feature type="region of interest" description="Disordered" evidence="1">
    <location>
        <begin position="1"/>
        <end position="28"/>
    </location>
</feature>
<dbReference type="GO" id="GO:0004519">
    <property type="term" value="F:endonuclease activity"/>
    <property type="evidence" value="ECO:0007669"/>
    <property type="project" value="UniProtKB-KW"/>
</dbReference>
<feature type="domain" description="HNH" evidence="2">
    <location>
        <begin position="43"/>
        <end position="86"/>
    </location>
</feature>
<evidence type="ECO:0000259" key="2">
    <source>
        <dbReference type="Pfam" id="PF01844"/>
    </source>
</evidence>
<proteinExistence type="predicted"/>
<sequence length="113" mass="12372">MMQGELFQVDTPERPDGGKARRWGGNDSRKARAIVATMLPAPCTRCGGTVTAEMDWHADHIQEDYFGGGSEAANLGPAHAKCNTSAGGKLGARITNGYKQENQTHRERTVKWW</sequence>
<evidence type="ECO:0000313" key="3">
    <source>
        <dbReference type="EMBL" id="QIN94327.1"/>
    </source>
</evidence>
<keyword evidence="3" id="KW-0255">Endonuclease</keyword>
<keyword evidence="3" id="KW-0540">Nuclease</keyword>
<keyword evidence="3" id="KW-0378">Hydrolase</keyword>
<dbReference type="Gene3D" id="1.10.30.50">
    <property type="match status" value="1"/>
</dbReference>
<dbReference type="GO" id="GO:0003676">
    <property type="term" value="F:nucleic acid binding"/>
    <property type="evidence" value="ECO:0007669"/>
    <property type="project" value="InterPro"/>
</dbReference>